<dbReference type="HOGENOM" id="CLU_2652102_0_0_5"/>
<protein>
    <submittedName>
        <fullName evidence="1">Uncharacterized protein</fullName>
    </submittedName>
</protein>
<accession>Q07RB7</accession>
<dbReference type="STRING" id="316055.RPE_1568"/>
<dbReference type="OrthoDB" id="8139441at2"/>
<reference evidence="1" key="1">
    <citation type="submission" date="2006-09" db="EMBL/GenBank/DDBJ databases">
        <title>Complete sequence of Rhodopseudomonas palustris BisA53.</title>
        <authorList>
            <consortium name="US DOE Joint Genome Institute"/>
            <person name="Copeland A."/>
            <person name="Lucas S."/>
            <person name="Lapidus A."/>
            <person name="Barry K."/>
            <person name="Detter J.C."/>
            <person name="Glavina del Rio T."/>
            <person name="Hammon N."/>
            <person name="Israni S."/>
            <person name="Dalin E."/>
            <person name="Tice H."/>
            <person name="Pitluck S."/>
            <person name="Chain P."/>
            <person name="Malfatti S."/>
            <person name="Shin M."/>
            <person name="Vergez L."/>
            <person name="Schmutz J."/>
            <person name="Larimer F."/>
            <person name="Land M."/>
            <person name="Hauser L."/>
            <person name="Pelletier D.A."/>
            <person name="Kyrpides N."/>
            <person name="Kim E."/>
            <person name="Harwood C.S."/>
            <person name="Oda Y."/>
            <person name="Richardson P."/>
        </authorList>
    </citation>
    <scope>NUCLEOTIDE SEQUENCE [LARGE SCALE GENOMIC DNA]</scope>
    <source>
        <strain evidence="1">BisA53</strain>
    </source>
</reference>
<gene>
    <name evidence="1" type="ordered locus">RPE_1568</name>
</gene>
<name>Q07RB7_RHOP5</name>
<dbReference type="AlphaFoldDB" id="Q07RB7"/>
<dbReference type="KEGG" id="rpe:RPE_1568"/>
<proteinExistence type="predicted"/>
<organism evidence="1">
    <name type="scientific">Rhodopseudomonas palustris (strain BisA53)</name>
    <dbReference type="NCBI Taxonomy" id="316055"/>
    <lineage>
        <taxon>Bacteria</taxon>
        <taxon>Pseudomonadati</taxon>
        <taxon>Pseudomonadota</taxon>
        <taxon>Alphaproteobacteria</taxon>
        <taxon>Hyphomicrobiales</taxon>
        <taxon>Nitrobacteraceae</taxon>
        <taxon>Rhodopseudomonas</taxon>
    </lineage>
</organism>
<dbReference type="EMBL" id="CP000463">
    <property type="protein sequence ID" value="ABJ05517.1"/>
    <property type="molecule type" value="Genomic_DNA"/>
</dbReference>
<sequence>MSKEQVKAILDRVLTWPVERQEDAATILTAMEALDSSEYRLTDEQADEVRRRLADTDAETMTLEEFNAHFKRRLDP</sequence>
<evidence type="ECO:0000313" key="1">
    <source>
        <dbReference type="EMBL" id="ABJ05517.1"/>
    </source>
</evidence>